<comment type="caution">
    <text evidence="1">The sequence shown here is derived from an EMBL/GenBank/DDBJ whole genome shotgun (WGS) entry which is preliminary data.</text>
</comment>
<accession>A0AA37GFU5</accession>
<dbReference type="EMBL" id="BPPX01000004">
    <property type="protein sequence ID" value="GJC79860.1"/>
    <property type="molecule type" value="Genomic_DNA"/>
</dbReference>
<organism evidence="1 2">
    <name type="scientific">Colletotrichum liriopes</name>
    <dbReference type="NCBI Taxonomy" id="708192"/>
    <lineage>
        <taxon>Eukaryota</taxon>
        <taxon>Fungi</taxon>
        <taxon>Dikarya</taxon>
        <taxon>Ascomycota</taxon>
        <taxon>Pezizomycotina</taxon>
        <taxon>Sordariomycetes</taxon>
        <taxon>Hypocreomycetidae</taxon>
        <taxon>Glomerellales</taxon>
        <taxon>Glomerellaceae</taxon>
        <taxon>Colletotrichum</taxon>
        <taxon>Colletotrichum spaethianum species complex</taxon>
    </lineage>
</organism>
<protein>
    <submittedName>
        <fullName evidence="1">Uncharacterized protein</fullName>
    </submittedName>
</protein>
<keyword evidence="2" id="KW-1185">Reference proteome</keyword>
<proteinExistence type="predicted"/>
<evidence type="ECO:0000313" key="1">
    <source>
        <dbReference type="EMBL" id="GJC79860.1"/>
    </source>
</evidence>
<name>A0AA37GFU5_9PEZI</name>
<reference evidence="1 2" key="1">
    <citation type="submission" date="2021-07" db="EMBL/GenBank/DDBJ databases">
        <title>Genome data of Colletotrichum spaethianum.</title>
        <authorList>
            <person name="Utami Y.D."/>
            <person name="Hiruma K."/>
        </authorList>
    </citation>
    <scope>NUCLEOTIDE SEQUENCE [LARGE SCALE GENOMIC DNA]</scope>
    <source>
        <strain evidence="1 2">MAFF 242679</strain>
    </source>
</reference>
<gene>
    <name evidence="1" type="ORF">ColLi_02698</name>
</gene>
<dbReference type="AlphaFoldDB" id="A0AA37GFU5"/>
<dbReference type="Proteomes" id="UP001055172">
    <property type="component" value="Unassembled WGS sequence"/>
</dbReference>
<sequence>MGSLKQRGELLDQLASLGLQLLLGRAEDSLQDGQDLGSEVDDSGVLLVVQLGDGLVDGGVLLVVLLEGQDADDGGEDTLDELGVGVAEDHAGDAARDVVDHAGLLDLQKGLKLLQNGGVLGNGLVGRLGVEDELAGGVGSVGLGEGVGVGKAVSEDRQEGVGEGSDGLAHVLDGLGDDTNGGGALEGLLGAGELEDGLLEDLPHLGEVTAKSGGEAENDIEGGVDDEPVELGRALGLLLLLLVAEVLLAGVGAGDEGAQDGDALLEEVIVGEDGGAAGLEGGGNVAVDLGDDAPESSHTLGGINDHLAKVEDNLVGLLLGREASLPLGAGRLLEELPDTGVRAPEGGDGRLAGTVVGVLGKRGDLAHGIAKVLSDGIGTARVGDDVAENLESNLLLKSNGGDTSEVVEVLPVGVLIHALLIVLVDGLEVELLAAREQQALGNVLLLETGDGDGLLLELEAVEKTLEDTGEEVRELAAVDLGQRGPEDEAGLLEAGVVEAESLLAGLHEVHDVGLELLSADGVGDAAHGVADGRAESKSLLAVLDGDVLAESAHDILEVGLELLAAKSGSDGANGTGSGGLDGEVVVAEKLAHGDNQLGAELLDQLVVKTLANEGVESATGSANDSDALLVGGAGDGLEVGEEGADEVPVLGRELVGHLVGEVDETDEGSVTDGAVLVVQELKNDGQQRLELGGNEVGSTLGGSTERENGGLAVAGVGVLGELSELLEEGHNDLAGRQVAGQLVNERQSGSGGRVVVVLVISVNLGDDLHALDHEQSTHVLHGLELHAAIAGTLAEEGQGLRASILLDLGVDGEVDHEVDEVLEVGGKEGGVVGQERLEDLEDVSVLVIVALRDGVLEDLDHGLDELLDEVQALGVLLGVDEHQQSADGLDGAQADVCAGRVDDGLLDEAEKLLGLLGEVGGVVLEESEENVGANLAVSDVVGGVQGQKSTNEVLALAILKVEADGASQKARLGVARRSRLVVQNALQNVLLGKLPLVGGQLRPVPGSQAQGLDGGQLTDRGVIVGDGDLDQEEKRLGLGVVVLLQLGRDGLDLLGIG</sequence>
<evidence type="ECO:0000313" key="2">
    <source>
        <dbReference type="Proteomes" id="UP001055172"/>
    </source>
</evidence>